<protein>
    <submittedName>
        <fullName evidence="2">Uncharacterized protein</fullName>
    </submittedName>
</protein>
<feature type="compositionally biased region" description="Basic and acidic residues" evidence="1">
    <location>
        <begin position="121"/>
        <end position="134"/>
    </location>
</feature>
<keyword evidence="3" id="KW-1185">Reference proteome</keyword>
<evidence type="ECO:0000313" key="3">
    <source>
        <dbReference type="Proteomes" id="UP000216605"/>
    </source>
</evidence>
<feature type="compositionally biased region" description="Basic and acidic residues" evidence="1">
    <location>
        <begin position="141"/>
        <end position="159"/>
    </location>
</feature>
<feature type="region of interest" description="Disordered" evidence="1">
    <location>
        <begin position="1"/>
        <end position="228"/>
    </location>
</feature>
<name>A0A256A2I6_9FLAO</name>
<gene>
    <name evidence="2" type="ORF">CHU92_00885</name>
</gene>
<proteinExistence type="predicted"/>
<accession>A0A256A2I6</accession>
<sequence>NRQLATDNRQLATDNQQPSTDNQEEIAEGGPASEEEKRITEEETDESVEDNQPEGPTATSQQPQEPKEEEVEDGQQPATDNREPAPSKQKEITFEDYLEYKEPEFVKKADIENPQSINKEFLPKEPEIIQKQEDNAAALSEEPKEETQPTSIRDWRDWEPSTSPYGSKKEEPQASEPQASEPQATNHKAQEELSAVSSQQLAATPQPEPETRNPQTVSPAKGSPHLKTINLGLNDRIAFEKNLFGGSGEDLNRVISQLNTLNTFREAQDFINDLVKPDYNNWKGKEEYEERLMELVEKRFS</sequence>
<evidence type="ECO:0000256" key="1">
    <source>
        <dbReference type="SAM" id="MobiDB-lite"/>
    </source>
</evidence>
<feature type="compositionally biased region" description="Basic and acidic residues" evidence="1">
    <location>
        <begin position="80"/>
        <end position="111"/>
    </location>
</feature>
<feature type="compositionally biased region" description="Acidic residues" evidence="1">
    <location>
        <begin position="42"/>
        <end position="52"/>
    </location>
</feature>
<feature type="compositionally biased region" description="Polar residues" evidence="1">
    <location>
        <begin position="175"/>
        <end position="187"/>
    </location>
</feature>
<dbReference type="AlphaFoldDB" id="A0A256A2I6"/>
<feature type="compositionally biased region" description="Polar residues" evidence="1">
    <location>
        <begin position="1"/>
        <end position="21"/>
    </location>
</feature>
<feature type="non-terminal residue" evidence="2">
    <location>
        <position position="1"/>
    </location>
</feature>
<comment type="caution">
    <text evidence="2">The sequence shown here is derived from an EMBL/GenBank/DDBJ whole genome shotgun (WGS) entry which is preliminary data.</text>
</comment>
<organism evidence="2 3">
    <name type="scientific">Flavobacterium cyanobacteriorum</name>
    <dbReference type="NCBI Taxonomy" id="2022802"/>
    <lineage>
        <taxon>Bacteria</taxon>
        <taxon>Pseudomonadati</taxon>
        <taxon>Bacteroidota</taxon>
        <taxon>Flavobacteriia</taxon>
        <taxon>Flavobacteriales</taxon>
        <taxon>Flavobacteriaceae</taxon>
        <taxon>Flavobacterium</taxon>
    </lineage>
</organism>
<reference evidence="2 3" key="1">
    <citation type="submission" date="2017-07" db="EMBL/GenBank/DDBJ databases">
        <title>Flavobacterium cyanobacteriorum sp. nov., isolated from cyanobacterial aggregates in a eutrophic lake.</title>
        <authorList>
            <person name="Cai H."/>
        </authorList>
    </citation>
    <scope>NUCLEOTIDE SEQUENCE [LARGE SCALE GENOMIC DNA]</scope>
    <source>
        <strain evidence="2 3">TH021</strain>
    </source>
</reference>
<evidence type="ECO:0000313" key="2">
    <source>
        <dbReference type="EMBL" id="OYQ47968.1"/>
    </source>
</evidence>
<dbReference type="EMBL" id="NOXV01000082">
    <property type="protein sequence ID" value="OYQ47968.1"/>
    <property type="molecule type" value="Genomic_DNA"/>
</dbReference>
<dbReference type="Proteomes" id="UP000216605">
    <property type="component" value="Unassembled WGS sequence"/>
</dbReference>